<dbReference type="GO" id="GO:0016491">
    <property type="term" value="F:oxidoreductase activity"/>
    <property type="evidence" value="ECO:0007669"/>
    <property type="project" value="UniProtKB-KW"/>
</dbReference>
<dbReference type="InterPro" id="IPR051609">
    <property type="entry name" value="NmrA/Isoflavone_reductase-like"/>
</dbReference>
<evidence type="ECO:0000313" key="4">
    <source>
        <dbReference type="Proteomes" id="UP000235786"/>
    </source>
</evidence>
<sequence length="126" mass="13453">MSRTGLRHCGRAKFNTTNLETVGLAVARLLSLPTTSVAGASLSDFGNKFVYISSFLTSQRKILDVVQKLTGTSDADWNITNTNGQTWIDDGPAKIARGDLTGMFNIAYGNTMTEGLGGNYEATKGV</sequence>
<keyword evidence="2" id="KW-0560">Oxidoreductase</keyword>
<organism evidence="3 4">
    <name type="scientific">Hyaloscypha variabilis (strain UAMH 11265 / GT02V1 / F)</name>
    <name type="common">Meliniomyces variabilis</name>
    <dbReference type="NCBI Taxonomy" id="1149755"/>
    <lineage>
        <taxon>Eukaryota</taxon>
        <taxon>Fungi</taxon>
        <taxon>Dikarya</taxon>
        <taxon>Ascomycota</taxon>
        <taxon>Pezizomycotina</taxon>
        <taxon>Leotiomycetes</taxon>
        <taxon>Helotiales</taxon>
        <taxon>Hyaloscyphaceae</taxon>
        <taxon>Hyaloscypha</taxon>
        <taxon>Hyaloscypha variabilis</taxon>
    </lineage>
</organism>
<evidence type="ECO:0000256" key="2">
    <source>
        <dbReference type="ARBA" id="ARBA00023002"/>
    </source>
</evidence>
<accession>A0A2J6RQ01</accession>
<keyword evidence="4" id="KW-1185">Reference proteome</keyword>
<reference evidence="3 4" key="1">
    <citation type="submission" date="2016-04" db="EMBL/GenBank/DDBJ databases">
        <title>A degradative enzymes factory behind the ericoid mycorrhizal symbiosis.</title>
        <authorList>
            <consortium name="DOE Joint Genome Institute"/>
            <person name="Martino E."/>
            <person name="Morin E."/>
            <person name="Grelet G."/>
            <person name="Kuo A."/>
            <person name="Kohler A."/>
            <person name="Daghino S."/>
            <person name="Barry K."/>
            <person name="Choi C."/>
            <person name="Cichocki N."/>
            <person name="Clum A."/>
            <person name="Copeland A."/>
            <person name="Hainaut M."/>
            <person name="Haridas S."/>
            <person name="Labutti K."/>
            <person name="Lindquist E."/>
            <person name="Lipzen A."/>
            <person name="Khouja H.-R."/>
            <person name="Murat C."/>
            <person name="Ohm R."/>
            <person name="Olson A."/>
            <person name="Spatafora J."/>
            <person name="Veneault-Fourrey C."/>
            <person name="Henrissat B."/>
            <person name="Grigoriev I."/>
            <person name="Martin F."/>
            <person name="Perotto S."/>
        </authorList>
    </citation>
    <scope>NUCLEOTIDE SEQUENCE [LARGE SCALE GENOMIC DNA]</scope>
    <source>
        <strain evidence="3 4">F</strain>
    </source>
</reference>
<dbReference type="OrthoDB" id="419598at2759"/>
<evidence type="ECO:0000256" key="1">
    <source>
        <dbReference type="ARBA" id="ARBA00022857"/>
    </source>
</evidence>
<proteinExistence type="predicted"/>
<dbReference type="PANTHER" id="PTHR47706">
    <property type="entry name" value="NMRA-LIKE FAMILY PROTEIN"/>
    <property type="match status" value="1"/>
</dbReference>
<protein>
    <submittedName>
        <fullName evidence="3">Uncharacterized protein</fullName>
    </submittedName>
</protein>
<dbReference type="EMBL" id="KZ613945">
    <property type="protein sequence ID" value="PMD40591.1"/>
    <property type="molecule type" value="Genomic_DNA"/>
</dbReference>
<dbReference type="AlphaFoldDB" id="A0A2J6RQ01"/>
<evidence type="ECO:0000313" key="3">
    <source>
        <dbReference type="EMBL" id="PMD40591.1"/>
    </source>
</evidence>
<dbReference type="STRING" id="1149755.A0A2J6RQ01"/>
<gene>
    <name evidence="3" type="ORF">L207DRAFT_341829</name>
</gene>
<name>A0A2J6RQ01_HYAVF</name>
<keyword evidence="1" id="KW-0521">NADP</keyword>
<dbReference type="PANTHER" id="PTHR47706:SF9">
    <property type="entry name" value="NMRA-LIKE DOMAIN-CONTAINING PROTEIN-RELATED"/>
    <property type="match status" value="1"/>
</dbReference>
<dbReference type="Proteomes" id="UP000235786">
    <property type="component" value="Unassembled WGS sequence"/>
</dbReference>